<dbReference type="AlphaFoldDB" id="A0A2N4UFF7"/>
<sequence>MKADFWLERWRDGQTNFHLSKVTPLLQKYWPALGLETGSRVLVPLCGKSLDMLWLAHQGYKILGVELSPLAIDQFFSENDLQPSSHVSAIGQHFIAGNIEIICGDIFALDAATLSSCSGAYDRAALIALPADMRQRYVNHVYAQLPKHYQGILITLDYPQHQMAGPPFSVNEAEVRQLFSTHSKISVLDRRSILDKEPKFVERGLTELDTVVFRLSGPAAGSQAPI</sequence>
<dbReference type="NCBIfam" id="NF009732">
    <property type="entry name" value="PRK13255.1"/>
    <property type="match status" value="1"/>
</dbReference>
<dbReference type="GO" id="GO:0032259">
    <property type="term" value="P:methylation"/>
    <property type="evidence" value="ECO:0007669"/>
    <property type="project" value="UniProtKB-KW"/>
</dbReference>
<dbReference type="EMBL" id="PDNV01000006">
    <property type="protein sequence ID" value="PLC53736.1"/>
    <property type="molecule type" value="Genomic_DNA"/>
</dbReference>
<keyword evidence="7 9" id="KW-0808">Transferase</keyword>
<evidence type="ECO:0000256" key="2">
    <source>
        <dbReference type="ARBA" id="ARBA00004496"/>
    </source>
</evidence>
<comment type="caution">
    <text evidence="10">The sequence shown here is derived from an EMBL/GenBank/DDBJ whole genome shotgun (WGS) entry which is preliminary data.</text>
</comment>
<gene>
    <name evidence="9" type="primary">tpm</name>
    <name evidence="10" type="ORF">CR155_09765</name>
</gene>
<dbReference type="GO" id="GO:0005737">
    <property type="term" value="C:cytoplasm"/>
    <property type="evidence" value="ECO:0007669"/>
    <property type="project" value="UniProtKB-SubCell"/>
</dbReference>
<dbReference type="PIRSF" id="PIRSF023956">
    <property type="entry name" value="Thiopurine_S-methyltransferase"/>
    <property type="match status" value="1"/>
</dbReference>
<keyword evidence="8 9" id="KW-0949">S-adenosyl-L-methionine</keyword>
<feature type="binding site" evidence="9">
    <location>
        <position position="10"/>
    </location>
    <ligand>
        <name>S-adenosyl-L-methionine</name>
        <dbReference type="ChEBI" id="CHEBI:59789"/>
    </ligand>
</feature>
<dbReference type="InterPro" id="IPR025835">
    <property type="entry name" value="Thiopurine_S-MeTrfase"/>
</dbReference>
<evidence type="ECO:0000256" key="9">
    <source>
        <dbReference type="HAMAP-Rule" id="MF_00812"/>
    </source>
</evidence>
<evidence type="ECO:0000313" key="10">
    <source>
        <dbReference type="EMBL" id="PLC53736.1"/>
    </source>
</evidence>
<dbReference type="OrthoDB" id="9778208at2"/>
<evidence type="ECO:0000256" key="3">
    <source>
        <dbReference type="ARBA" id="ARBA00008145"/>
    </source>
</evidence>
<dbReference type="HAMAP" id="MF_00812">
    <property type="entry name" value="Thiopur_methtran"/>
    <property type="match status" value="1"/>
</dbReference>
<dbReference type="InterPro" id="IPR022474">
    <property type="entry name" value="Thiopur_S-MeTfrase_Se/Te_detox"/>
</dbReference>
<dbReference type="RefSeq" id="WP_102069861.1">
    <property type="nucleotide sequence ID" value="NZ_PDNV01000006.1"/>
</dbReference>
<feature type="binding site" evidence="9">
    <location>
        <position position="66"/>
    </location>
    <ligand>
        <name>S-adenosyl-L-methionine</name>
        <dbReference type="ChEBI" id="CHEBI:59789"/>
    </ligand>
</feature>
<dbReference type="PANTHER" id="PTHR10259">
    <property type="entry name" value="THIOPURINE S-METHYLTRANSFERASE"/>
    <property type="match status" value="1"/>
</dbReference>
<dbReference type="GO" id="GO:0008119">
    <property type="term" value="F:thiopurine S-methyltransferase activity"/>
    <property type="evidence" value="ECO:0007669"/>
    <property type="project" value="UniProtKB-UniRule"/>
</dbReference>
<evidence type="ECO:0000256" key="1">
    <source>
        <dbReference type="ARBA" id="ARBA00000903"/>
    </source>
</evidence>
<dbReference type="PANTHER" id="PTHR10259:SF11">
    <property type="entry name" value="THIOPURINE S-METHYLTRANSFERASE"/>
    <property type="match status" value="1"/>
</dbReference>
<comment type="similarity">
    <text evidence="3 9">Belongs to the class I-like SAM-binding methyltransferase superfamily. TPMT family.</text>
</comment>
<organism evidence="10 11">
    <name type="scientific">Pollutimonas nitritireducens</name>
    <dbReference type="NCBI Taxonomy" id="2045209"/>
    <lineage>
        <taxon>Bacteria</taxon>
        <taxon>Pseudomonadati</taxon>
        <taxon>Pseudomonadota</taxon>
        <taxon>Betaproteobacteria</taxon>
        <taxon>Burkholderiales</taxon>
        <taxon>Alcaligenaceae</taxon>
        <taxon>Pollutimonas</taxon>
    </lineage>
</organism>
<dbReference type="Gene3D" id="3.40.50.150">
    <property type="entry name" value="Vaccinia Virus protein VP39"/>
    <property type="match status" value="1"/>
</dbReference>
<dbReference type="Proteomes" id="UP000234328">
    <property type="component" value="Unassembled WGS sequence"/>
</dbReference>
<feature type="binding site" evidence="9">
    <location>
        <position position="123"/>
    </location>
    <ligand>
        <name>S-adenosyl-L-methionine</name>
        <dbReference type="ChEBI" id="CHEBI:59789"/>
    </ligand>
</feature>
<dbReference type="Pfam" id="PF05724">
    <property type="entry name" value="TPMT"/>
    <property type="match status" value="1"/>
</dbReference>
<dbReference type="InterPro" id="IPR008854">
    <property type="entry name" value="TPMT"/>
</dbReference>
<evidence type="ECO:0000256" key="6">
    <source>
        <dbReference type="ARBA" id="ARBA00022603"/>
    </source>
</evidence>
<reference evidence="10 11" key="1">
    <citation type="submission" date="2017-10" db="EMBL/GenBank/DDBJ databases">
        <title>Two draft genome sequences of Pusillimonas sp. strains isolated from a nitrate- and radionuclide-contaminated groundwater in Russia.</title>
        <authorList>
            <person name="Grouzdev D.S."/>
            <person name="Tourova T.P."/>
            <person name="Goeva M.A."/>
            <person name="Babich T.L."/>
            <person name="Sokolova D.S."/>
            <person name="Abdullin R."/>
            <person name="Poltaraus A.B."/>
            <person name="Toshchakov S.V."/>
            <person name="Nazina T.N."/>
        </authorList>
    </citation>
    <scope>NUCLEOTIDE SEQUENCE [LARGE SCALE GENOMIC DNA]</scope>
    <source>
        <strain evidence="10 11">JR1/69-2-13</strain>
    </source>
</reference>
<feature type="binding site" evidence="9">
    <location>
        <position position="45"/>
    </location>
    <ligand>
        <name>S-adenosyl-L-methionine</name>
        <dbReference type="ChEBI" id="CHEBI:59789"/>
    </ligand>
</feature>
<keyword evidence="11" id="KW-1185">Reference proteome</keyword>
<name>A0A2N4UFF7_9BURK</name>
<dbReference type="EC" id="2.1.1.67" evidence="4 9"/>
<evidence type="ECO:0000256" key="4">
    <source>
        <dbReference type="ARBA" id="ARBA00011905"/>
    </source>
</evidence>
<dbReference type="SUPFAM" id="SSF53335">
    <property type="entry name" value="S-adenosyl-L-methionine-dependent methyltransferases"/>
    <property type="match status" value="1"/>
</dbReference>
<keyword evidence="5 9" id="KW-0963">Cytoplasm</keyword>
<dbReference type="PROSITE" id="PS51585">
    <property type="entry name" value="SAM_MT_TPMT"/>
    <property type="match status" value="1"/>
</dbReference>
<evidence type="ECO:0000256" key="5">
    <source>
        <dbReference type="ARBA" id="ARBA00022490"/>
    </source>
</evidence>
<comment type="subcellular location">
    <subcellularLocation>
        <location evidence="2 9">Cytoplasm</location>
    </subcellularLocation>
</comment>
<evidence type="ECO:0000256" key="8">
    <source>
        <dbReference type="ARBA" id="ARBA00022691"/>
    </source>
</evidence>
<protein>
    <recommendedName>
        <fullName evidence="4 9">Thiopurine S-methyltransferase</fullName>
        <ecNumber evidence="4 9">2.1.1.67</ecNumber>
    </recommendedName>
    <alternativeName>
        <fullName evidence="9">Thiopurine methyltransferase</fullName>
    </alternativeName>
</protein>
<proteinExistence type="inferred from homology"/>
<dbReference type="FunFam" id="3.40.50.150:FF:000101">
    <property type="entry name" value="Thiopurine S-methyltransferase"/>
    <property type="match status" value="1"/>
</dbReference>
<evidence type="ECO:0000313" key="11">
    <source>
        <dbReference type="Proteomes" id="UP000234328"/>
    </source>
</evidence>
<dbReference type="InterPro" id="IPR029063">
    <property type="entry name" value="SAM-dependent_MTases_sf"/>
</dbReference>
<evidence type="ECO:0000256" key="7">
    <source>
        <dbReference type="ARBA" id="ARBA00022679"/>
    </source>
</evidence>
<dbReference type="NCBIfam" id="TIGR03840">
    <property type="entry name" value="TMPT_Se_Te"/>
    <property type="match status" value="1"/>
</dbReference>
<dbReference type="GO" id="GO:0010038">
    <property type="term" value="P:response to metal ion"/>
    <property type="evidence" value="ECO:0007669"/>
    <property type="project" value="InterPro"/>
</dbReference>
<keyword evidence="6 9" id="KW-0489">Methyltransferase</keyword>
<comment type="catalytic activity">
    <reaction evidence="1 9">
        <text>S-adenosyl-L-methionine + a thiopurine = S-adenosyl-L-homocysteine + a thiopurine S-methylether.</text>
        <dbReference type="EC" id="2.1.1.67"/>
    </reaction>
</comment>
<accession>A0A2N4UFF7</accession>